<dbReference type="InterPro" id="IPR005990">
    <property type="entry name" value="IMP_DH"/>
</dbReference>
<evidence type="ECO:0000256" key="9">
    <source>
        <dbReference type="ARBA" id="ARBA00023122"/>
    </source>
</evidence>
<evidence type="ECO:0000256" key="6">
    <source>
        <dbReference type="ARBA" id="ARBA00022958"/>
    </source>
</evidence>
<evidence type="ECO:0000256" key="3">
    <source>
        <dbReference type="ARBA" id="ARBA00022723"/>
    </source>
</evidence>
<evidence type="ECO:0000256" key="13">
    <source>
        <dbReference type="RuleBase" id="RU003927"/>
    </source>
</evidence>
<dbReference type="NCBIfam" id="TIGR01302">
    <property type="entry name" value="IMP_dehydrog"/>
    <property type="match status" value="1"/>
</dbReference>
<dbReference type="SMART" id="SM00116">
    <property type="entry name" value="CBS"/>
    <property type="match status" value="2"/>
</dbReference>
<dbReference type="PIRSF" id="PIRSF000130">
    <property type="entry name" value="IMPDH"/>
    <property type="match status" value="1"/>
</dbReference>
<feature type="binding site" evidence="11">
    <location>
        <begin position="295"/>
        <end position="297"/>
    </location>
    <ligand>
        <name>NAD(+)</name>
        <dbReference type="ChEBI" id="CHEBI:57540"/>
    </ligand>
</feature>
<feature type="binding site" evidence="11">
    <location>
        <position position="413"/>
    </location>
    <ligand>
        <name>IMP</name>
        <dbReference type="ChEBI" id="CHEBI:58053"/>
    </ligand>
</feature>
<keyword evidence="3 11" id="KW-0479">Metal-binding</keyword>
<evidence type="ECO:0000313" key="17">
    <source>
        <dbReference type="Proteomes" id="UP001500238"/>
    </source>
</evidence>
<comment type="cofactor">
    <cofactor evidence="1 11">
        <name>K(+)</name>
        <dbReference type="ChEBI" id="CHEBI:29103"/>
    </cofactor>
</comment>
<feature type="domain" description="CBS" evidence="15">
    <location>
        <begin position="151"/>
        <end position="208"/>
    </location>
</feature>
<dbReference type="Proteomes" id="UP001500238">
    <property type="component" value="Unassembled WGS sequence"/>
</dbReference>
<dbReference type="PROSITE" id="PS00487">
    <property type="entry name" value="IMP_DH_GMP_RED"/>
    <property type="match status" value="1"/>
</dbReference>
<evidence type="ECO:0000313" key="16">
    <source>
        <dbReference type="EMBL" id="GAA0663278.1"/>
    </source>
</evidence>
<name>A0ABN1HQX0_9SPHN</name>
<feature type="binding site" evidence="11">
    <location>
        <position position="245"/>
    </location>
    <ligand>
        <name>NAD(+)</name>
        <dbReference type="ChEBI" id="CHEBI:57540"/>
    </ligand>
</feature>
<comment type="caution">
    <text evidence="16">The sequence shown here is derived from an EMBL/GenBank/DDBJ whole genome shotgun (WGS) entry which is preliminary data.</text>
</comment>
<dbReference type="SUPFAM" id="SSF54631">
    <property type="entry name" value="CBS-domain pair"/>
    <property type="match status" value="1"/>
</dbReference>
<feature type="binding site" evidence="11">
    <location>
        <position position="467"/>
    </location>
    <ligand>
        <name>K(+)</name>
        <dbReference type="ChEBI" id="CHEBI:29103"/>
        <note>ligand shared between two tetrameric partners</note>
    </ligand>
</feature>
<feature type="binding site" evidence="11">
    <location>
        <begin position="335"/>
        <end position="337"/>
    </location>
    <ligand>
        <name>IMP</name>
        <dbReference type="ChEBI" id="CHEBI:58053"/>
    </ligand>
</feature>
<feature type="active site" description="Thioimidate intermediate" evidence="11">
    <location>
        <position position="302"/>
    </location>
</feature>
<feature type="binding site" evidence="11">
    <location>
        <position position="469"/>
    </location>
    <ligand>
        <name>K(+)</name>
        <dbReference type="ChEBI" id="CHEBI:29103"/>
        <note>ligand shared between two tetrameric partners</note>
    </ligand>
</feature>
<feature type="binding site" evidence="11">
    <location>
        <begin position="382"/>
        <end position="386"/>
    </location>
    <ligand>
        <name>IMP</name>
        <dbReference type="ChEBI" id="CHEBI:58053"/>
    </ligand>
</feature>
<comment type="similarity">
    <text evidence="2 11 13">Belongs to the IMPDH/GMPR family.</text>
</comment>
<keyword evidence="5 11" id="KW-0658">Purine biosynthesis</keyword>
<comment type="caution">
    <text evidence="11">Lacks conserved residue(s) required for the propagation of feature annotation.</text>
</comment>
<feature type="binding site" description="in other chain" evidence="11">
    <location>
        <position position="299"/>
    </location>
    <ligand>
        <name>K(+)</name>
        <dbReference type="ChEBI" id="CHEBI:29103"/>
        <note>ligand shared between two tetrameric partners</note>
    </ligand>
</feature>
<feature type="active site" description="Proton acceptor" evidence="11">
    <location>
        <position position="398"/>
    </location>
</feature>
<feature type="domain" description="CBS" evidence="15">
    <location>
        <begin position="91"/>
        <end position="149"/>
    </location>
</feature>
<dbReference type="SUPFAM" id="SSF51412">
    <property type="entry name" value="Inosine monophosphate dehydrogenase (IMPDH)"/>
    <property type="match status" value="1"/>
</dbReference>
<feature type="binding site" evidence="11">
    <location>
        <position position="468"/>
    </location>
    <ligand>
        <name>K(+)</name>
        <dbReference type="ChEBI" id="CHEBI:29103"/>
        <note>ligand shared between two tetrameric partners</note>
    </ligand>
</feature>
<comment type="subunit">
    <text evidence="11">Homotetramer.</text>
</comment>
<dbReference type="SMART" id="SM01240">
    <property type="entry name" value="IMPDH"/>
    <property type="match status" value="1"/>
</dbReference>
<evidence type="ECO:0000256" key="2">
    <source>
        <dbReference type="ARBA" id="ARBA00005502"/>
    </source>
</evidence>
<dbReference type="CDD" id="cd04601">
    <property type="entry name" value="CBS_pair_IMPDH"/>
    <property type="match status" value="1"/>
</dbReference>
<proteinExistence type="inferred from homology"/>
<evidence type="ECO:0000256" key="8">
    <source>
        <dbReference type="ARBA" id="ARBA00023027"/>
    </source>
</evidence>
<evidence type="ECO:0000256" key="11">
    <source>
        <dbReference type="HAMAP-Rule" id="MF_01964"/>
    </source>
</evidence>
<reference evidence="16 17" key="1">
    <citation type="journal article" date="2019" name="Int. J. Syst. Evol. Microbiol.">
        <title>The Global Catalogue of Microorganisms (GCM) 10K type strain sequencing project: providing services to taxonomists for standard genome sequencing and annotation.</title>
        <authorList>
            <consortium name="The Broad Institute Genomics Platform"/>
            <consortium name="The Broad Institute Genome Sequencing Center for Infectious Disease"/>
            <person name="Wu L."/>
            <person name="Ma J."/>
        </authorList>
    </citation>
    <scope>NUCLEOTIDE SEQUENCE [LARGE SCALE GENOMIC DNA]</scope>
    <source>
        <strain evidence="16 17">JCM 14603</strain>
    </source>
</reference>
<feature type="binding site" evidence="11">
    <location>
        <begin position="358"/>
        <end position="359"/>
    </location>
    <ligand>
        <name>IMP</name>
        <dbReference type="ChEBI" id="CHEBI:58053"/>
    </ligand>
</feature>
<dbReference type="InterPro" id="IPR013785">
    <property type="entry name" value="Aldolase_TIM"/>
</dbReference>
<dbReference type="PROSITE" id="PS51371">
    <property type="entry name" value="CBS"/>
    <property type="match status" value="2"/>
</dbReference>
<protein>
    <recommendedName>
        <fullName evidence="11 14">Inosine-5'-monophosphate dehydrogenase</fullName>
        <shortName evidence="11">IMP dehydrogenase</shortName>
        <shortName evidence="11">IMPD</shortName>
        <shortName evidence="11">IMPDH</shortName>
        <ecNumber evidence="11 14">1.1.1.205</ecNumber>
    </recommendedName>
</protein>
<dbReference type="EMBL" id="BAAAES010000007">
    <property type="protein sequence ID" value="GAA0663278.1"/>
    <property type="molecule type" value="Genomic_DNA"/>
</dbReference>
<dbReference type="PANTHER" id="PTHR11911">
    <property type="entry name" value="INOSINE-5-MONOPHOSPHATE DEHYDROGENASE RELATED"/>
    <property type="match status" value="1"/>
</dbReference>
<keyword evidence="6 11" id="KW-0630">Potassium</keyword>
<evidence type="ECO:0000256" key="14">
    <source>
        <dbReference type="RuleBase" id="RU003928"/>
    </source>
</evidence>
<comment type="catalytic activity">
    <reaction evidence="10 11 14">
        <text>IMP + NAD(+) + H2O = XMP + NADH + H(+)</text>
        <dbReference type="Rhea" id="RHEA:11708"/>
        <dbReference type="ChEBI" id="CHEBI:15377"/>
        <dbReference type="ChEBI" id="CHEBI:15378"/>
        <dbReference type="ChEBI" id="CHEBI:57464"/>
        <dbReference type="ChEBI" id="CHEBI:57540"/>
        <dbReference type="ChEBI" id="CHEBI:57945"/>
        <dbReference type="ChEBI" id="CHEBI:58053"/>
        <dbReference type="EC" id="1.1.1.205"/>
    </reaction>
</comment>
<evidence type="ECO:0000256" key="5">
    <source>
        <dbReference type="ARBA" id="ARBA00022755"/>
    </source>
</evidence>
<sequence>MNIRLGLTFDDVLLVPAESDILPSTADTRTQLTRGIALNIPILSSAMDTVTEADMAIVMAQLGGIGVLHRNLSVEEQVAAVRQVKRFESGMVVNPITIAPTATLAEAQALMAHHKISGIPVVERDGKLVGILTNRDVRFAENPKQPVAELMTHDDLATVSTDVGQEEARRLLHQRRIEKLLVVDDAYRCVGLITVKDIEKAVTYPTATKDAAGRLRVASATTVGDKGFERTEALVDAECDLIVIDTAHGHNRDVARAVERVKKLSNSVQVVAGNVATGAATRALIDAGADGIKVGIGPGSICTTRVVAGVGVPQLTAVMDCAEAAARAGVPVIADGGLRTSGDLAKALAAGASTCMVGSLLAGTEEAPGETFLYQGRAYKSYRGMGSVGAMGRGSADRYFQGDIKDQMKLVPEGIEGQVAYKGPAKDVIHQLVGGIKAAMGYTGSATIPDLQTRAQFVQITGAGLKESHVHDVTITREAPNYPTR</sequence>
<dbReference type="Gene3D" id="3.20.20.70">
    <property type="entry name" value="Aldolase class I"/>
    <property type="match status" value="1"/>
</dbReference>
<dbReference type="InterPro" id="IPR000644">
    <property type="entry name" value="CBS_dom"/>
</dbReference>
<keyword evidence="4 11" id="KW-0332">GMP biosynthesis</keyword>
<comment type="function">
    <text evidence="11">Catalyzes the conversion of inosine 5'-phosphate (IMP) to xanthosine 5'-phosphate (XMP), the first committed and rate-limiting step in the de novo synthesis of guanine nucleotides, and therefore plays an important role in the regulation of cell growth.</text>
</comment>
<accession>A0ABN1HQX0</accession>
<evidence type="ECO:0000256" key="4">
    <source>
        <dbReference type="ARBA" id="ARBA00022749"/>
    </source>
</evidence>
<evidence type="ECO:0000256" key="10">
    <source>
        <dbReference type="ARBA" id="ARBA00048028"/>
    </source>
</evidence>
<feature type="binding site" evidence="11">
    <location>
        <position position="300"/>
    </location>
    <ligand>
        <name>IMP</name>
        <dbReference type="ChEBI" id="CHEBI:58053"/>
    </ligand>
</feature>
<dbReference type="InterPro" id="IPR001093">
    <property type="entry name" value="IMP_DH_GMPRt"/>
</dbReference>
<dbReference type="InterPro" id="IPR046342">
    <property type="entry name" value="CBS_dom_sf"/>
</dbReference>
<evidence type="ECO:0000256" key="7">
    <source>
        <dbReference type="ARBA" id="ARBA00023002"/>
    </source>
</evidence>
<feature type="binding site" description="in other chain" evidence="11">
    <location>
        <position position="297"/>
    </location>
    <ligand>
        <name>K(+)</name>
        <dbReference type="ChEBI" id="CHEBI:29103"/>
        <note>ligand shared between two tetrameric partners</note>
    </ligand>
</feature>
<evidence type="ECO:0000256" key="1">
    <source>
        <dbReference type="ARBA" id="ARBA00001958"/>
    </source>
</evidence>
<dbReference type="HAMAP" id="MF_01964">
    <property type="entry name" value="IMPDH"/>
    <property type="match status" value="1"/>
</dbReference>
<gene>
    <name evidence="11 16" type="primary">guaB</name>
    <name evidence="16" type="ORF">GCM10009102_10470</name>
</gene>
<comment type="activity regulation">
    <text evidence="11">Mycophenolic acid (MPA) is a non-competitive inhibitor that prevents formation of the closed enzyme conformation by binding to the same site as the amobile flap. In contrast, mizoribine monophosphate (MZP) is a competitive inhibitor that induces the closed conformation. MPA is a potent inhibitor of mammalian IMPDHs but a poor inhibitor of the bacterial enzymes. MZP is a more potent inhibitor of bacterial IMPDH.</text>
</comment>
<organism evidence="16 17">
    <name type="scientific">Sphingomonas insulae</name>
    <dbReference type="NCBI Taxonomy" id="424800"/>
    <lineage>
        <taxon>Bacteria</taxon>
        <taxon>Pseudomonadati</taxon>
        <taxon>Pseudomonadota</taxon>
        <taxon>Alphaproteobacteria</taxon>
        <taxon>Sphingomonadales</taxon>
        <taxon>Sphingomonadaceae</taxon>
        <taxon>Sphingomonas</taxon>
    </lineage>
</organism>
<evidence type="ECO:0000259" key="15">
    <source>
        <dbReference type="PROSITE" id="PS51371"/>
    </source>
</evidence>
<dbReference type="Pfam" id="PF00571">
    <property type="entry name" value="CBS"/>
    <property type="match status" value="2"/>
</dbReference>
<dbReference type="EC" id="1.1.1.205" evidence="11 14"/>
<dbReference type="RefSeq" id="WP_163958708.1">
    <property type="nucleotide sequence ID" value="NZ_BAAAES010000007.1"/>
</dbReference>
<keyword evidence="9 12" id="KW-0129">CBS domain</keyword>
<keyword evidence="17" id="KW-1185">Reference proteome</keyword>
<feature type="binding site" description="in other chain" evidence="11">
    <location>
        <position position="302"/>
    </location>
    <ligand>
        <name>K(+)</name>
        <dbReference type="ChEBI" id="CHEBI:29103"/>
        <note>ligand shared between two tetrameric partners</note>
    </ligand>
</feature>
<dbReference type="Pfam" id="PF00478">
    <property type="entry name" value="IMPDH"/>
    <property type="match status" value="1"/>
</dbReference>
<keyword evidence="7 11" id="KW-0560">Oxidoreductase</keyword>
<dbReference type="InterPro" id="IPR015875">
    <property type="entry name" value="IMP_DH/GMP_Rdtase_CS"/>
</dbReference>
<comment type="pathway">
    <text evidence="11 14">Purine metabolism; XMP biosynthesis via de novo pathway; XMP from IMP: step 1/1.</text>
</comment>
<dbReference type="CDD" id="cd00381">
    <property type="entry name" value="IMPDH"/>
    <property type="match status" value="1"/>
</dbReference>
<dbReference type="PANTHER" id="PTHR11911:SF111">
    <property type="entry name" value="INOSINE-5'-MONOPHOSPHATE DEHYDROGENASE"/>
    <property type="match status" value="1"/>
</dbReference>
<evidence type="ECO:0000256" key="12">
    <source>
        <dbReference type="PROSITE-ProRule" id="PRU00703"/>
    </source>
</evidence>
<keyword evidence="8 11" id="KW-0520">NAD</keyword>